<evidence type="ECO:0000313" key="2">
    <source>
        <dbReference type="EMBL" id="BAR57540.1"/>
    </source>
</evidence>
<sequence length="63" mass="6265">MLHRSAPPGNATGASIAKKRDGEETGVVAAAKVRSLAPLMSAEALAKADAGARRAALALRALG</sequence>
<accession>A0A0E3VUJ9</accession>
<name>A0A0E3VUJ9_9BRAD</name>
<feature type="region of interest" description="Disordered" evidence="1">
    <location>
        <begin position="1"/>
        <end position="21"/>
    </location>
</feature>
<dbReference type="EMBL" id="AP014685">
    <property type="protein sequence ID" value="BAR57540.1"/>
    <property type="molecule type" value="Genomic_DNA"/>
</dbReference>
<evidence type="ECO:0000313" key="3">
    <source>
        <dbReference type="Proteomes" id="UP000063308"/>
    </source>
</evidence>
<dbReference type="AlphaFoldDB" id="A0A0E3VUJ9"/>
<reference evidence="2 3" key="1">
    <citation type="submission" date="2014-11" db="EMBL/GenBank/DDBJ databases">
        <title>Symbiosis island explosion on the genome of extra-slow-growing strains of soybean bradyrhizobia with massive insertion sequences.</title>
        <authorList>
            <person name="Iida T."/>
            <person name="Minamisawa K."/>
        </authorList>
    </citation>
    <scope>NUCLEOTIDE SEQUENCE [LARGE SCALE GENOMIC DNA]</scope>
    <source>
        <strain evidence="2 3">NK6</strain>
    </source>
</reference>
<dbReference type="Proteomes" id="UP000063308">
    <property type="component" value="Chromosome"/>
</dbReference>
<gene>
    <name evidence="2" type="ORF">NK6_4372</name>
</gene>
<protein>
    <submittedName>
        <fullName evidence="2">Uncharacterized protein</fullName>
    </submittedName>
</protein>
<evidence type="ECO:0000256" key="1">
    <source>
        <dbReference type="SAM" id="MobiDB-lite"/>
    </source>
</evidence>
<proteinExistence type="predicted"/>
<organism evidence="2 3">
    <name type="scientific">Bradyrhizobium diazoefficiens</name>
    <dbReference type="NCBI Taxonomy" id="1355477"/>
    <lineage>
        <taxon>Bacteria</taxon>
        <taxon>Pseudomonadati</taxon>
        <taxon>Pseudomonadota</taxon>
        <taxon>Alphaproteobacteria</taxon>
        <taxon>Hyphomicrobiales</taxon>
        <taxon>Nitrobacteraceae</taxon>
        <taxon>Bradyrhizobium</taxon>
    </lineage>
</organism>